<gene>
    <name evidence="12" type="ORF">PSYICH_LOCUS13292</name>
</gene>
<proteinExistence type="inferred from homology"/>
<reference evidence="12" key="1">
    <citation type="submission" date="2022-01" db="EMBL/GenBank/DDBJ databases">
        <authorList>
            <person name="King R."/>
        </authorList>
    </citation>
    <scope>NUCLEOTIDE SEQUENCE</scope>
</reference>
<feature type="transmembrane region" description="Helical" evidence="9">
    <location>
        <begin position="213"/>
        <end position="232"/>
    </location>
</feature>
<dbReference type="InterPro" id="IPR001320">
    <property type="entry name" value="Iontro_rcpt_C"/>
</dbReference>
<accession>A0A9P0D702</accession>
<dbReference type="EMBL" id="OV651819">
    <property type="protein sequence ID" value="CAH1113581.1"/>
    <property type="molecule type" value="Genomic_DNA"/>
</dbReference>
<evidence type="ECO:0000259" key="10">
    <source>
        <dbReference type="Pfam" id="PF00060"/>
    </source>
</evidence>
<feature type="domain" description="Ionotropic receptor 75a N-terminal" evidence="11">
    <location>
        <begin position="2"/>
        <end position="88"/>
    </location>
</feature>
<name>A0A9P0D702_9CUCU</name>
<evidence type="ECO:0000256" key="4">
    <source>
        <dbReference type="ARBA" id="ARBA00022692"/>
    </source>
</evidence>
<dbReference type="PANTHER" id="PTHR42643">
    <property type="entry name" value="IONOTROPIC RECEPTOR 20A-RELATED"/>
    <property type="match status" value="1"/>
</dbReference>
<evidence type="ECO:0000256" key="3">
    <source>
        <dbReference type="ARBA" id="ARBA00022475"/>
    </source>
</evidence>
<dbReference type="Proteomes" id="UP001153636">
    <property type="component" value="Chromosome 7"/>
</dbReference>
<evidence type="ECO:0000259" key="11">
    <source>
        <dbReference type="Pfam" id="PF24576"/>
    </source>
</evidence>
<comment type="similarity">
    <text evidence="2">Belongs to the glutamate-gated ion channel (TC 1.A.10.1) family.</text>
</comment>
<keyword evidence="13" id="KW-1185">Reference proteome</keyword>
<evidence type="ECO:0000313" key="13">
    <source>
        <dbReference type="Proteomes" id="UP001153636"/>
    </source>
</evidence>
<protein>
    <submittedName>
        <fullName evidence="12">Uncharacterized protein</fullName>
    </submittedName>
</protein>
<dbReference type="InterPro" id="IPR052192">
    <property type="entry name" value="Insect_Ionotropic_Sensory_Rcpt"/>
</dbReference>
<feature type="domain" description="Ionotropic glutamate receptor C-terminal" evidence="10">
    <location>
        <begin position="211"/>
        <end position="454"/>
    </location>
</feature>
<dbReference type="GO" id="GO:0005886">
    <property type="term" value="C:plasma membrane"/>
    <property type="evidence" value="ECO:0007669"/>
    <property type="project" value="UniProtKB-SubCell"/>
</dbReference>
<evidence type="ECO:0000313" key="12">
    <source>
        <dbReference type="EMBL" id="CAH1113581.1"/>
    </source>
</evidence>
<dbReference type="InterPro" id="IPR057074">
    <property type="entry name" value="IR75A_N"/>
</dbReference>
<evidence type="ECO:0000256" key="6">
    <source>
        <dbReference type="ARBA" id="ARBA00023136"/>
    </source>
</evidence>
<evidence type="ECO:0000256" key="7">
    <source>
        <dbReference type="ARBA" id="ARBA00023170"/>
    </source>
</evidence>
<evidence type="ECO:0000256" key="9">
    <source>
        <dbReference type="SAM" id="Phobius"/>
    </source>
</evidence>
<evidence type="ECO:0000256" key="1">
    <source>
        <dbReference type="ARBA" id="ARBA00004651"/>
    </source>
</evidence>
<dbReference type="PANTHER" id="PTHR42643:SF33">
    <property type="entry name" value="GLUTAMATE RECEPTOR 2-LIKE PROTEIN"/>
    <property type="match status" value="1"/>
</dbReference>
<feature type="transmembrane region" description="Helical" evidence="9">
    <location>
        <begin position="278"/>
        <end position="304"/>
    </location>
</feature>
<dbReference type="Gene3D" id="1.10.287.70">
    <property type="match status" value="1"/>
</dbReference>
<keyword evidence="5 9" id="KW-1133">Transmembrane helix</keyword>
<dbReference type="OrthoDB" id="413361at2759"/>
<dbReference type="GO" id="GO:0015276">
    <property type="term" value="F:ligand-gated monoatomic ion channel activity"/>
    <property type="evidence" value="ECO:0007669"/>
    <property type="project" value="InterPro"/>
</dbReference>
<dbReference type="Pfam" id="PF00060">
    <property type="entry name" value="Lig_chan"/>
    <property type="match status" value="1"/>
</dbReference>
<dbReference type="Pfam" id="PF24576">
    <property type="entry name" value="IR75A_N"/>
    <property type="match status" value="1"/>
</dbReference>
<dbReference type="AlphaFoldDB" id="A0A9P0D702"/>
<keyword evidence="3" id="KW-1003">Cell membrane</keyword>
<dbReference type="GO" id="GO:0050906">
    <property type="term" value="P:detection of stimulus involved in sensory perception"/>
    <property type="evidence" value="ECO:0007669"/>
    <property type="project" value="UniProtKB-ARBA"/>
</dbReference>
<dbReference type="SUPFAM" id="SSF53850">
    <property type="entry name" value="Periplasmic binding protein-like II"/>
    <property type="match status" value="1"/>
</dbReference>
<keyword evidence="4 9" id="KW-0812">Transmembrane</keyword>
<evidence type="ECO:0000256" key="5">
    <source>
        <dbReference type="ARBA" id="ARBA00022989"/>
    </source>
</evidence>
<comment type="subcellular location">
    <subcellularLocation>
        <location evidence="1">Cell membrane</location>
        <topology evidence="1">Multi-pass membrane protein</topology>
    </subcellularLocation>
</comment>
<organism evidence="12 13">
    <name type="scientific">Psylliodes chrysocephalus</name>
    <dbReference type="NCBI Taxonomy" id="3402493"/>
    <lineage>
        <taxon>Eukaryota</taxon>
        <taxon>Metazoa</taxon>
        <taxon>Ecdysozoa</taxon>
        <taxon>Arthropoda</taxon>
        <taxon>Hexapoda</taxon>
        <taxon>Insecta</taxon>
        <taxon>Pterygota</taxon>
        <taxon>Neoptera</taxon>
        <taxon>Endopterygota</taxon>
        <taxon>Coleoptera</taxon>
        <taxon>Polyphaga</taxon>
        <taxon>Cucujiformia</taxon>
        <taxon>Chrysomeloidea</taxon>
        <taxon>Chrysomelidae</taxon>
        <taxon>Galerucinae</taxon>
        <taxon>Alticini</taxon>
        <taxon>Psylliodes</taxon>
    </lineage>
</organism>
<keyword evidence="6 9" id="KW-0472">Membrane</keyword>
<keyword evidence="8" id="KW-0325">Glycoprotein</keyword>
<evidence type="ECO:0000256" key="8">
    <source>
        <dbReference type="ARBA" id="ARBA00023180"/>
    </source>
</evidence>
<feature type="transmembrane region" description="Helical" evidence="9">
    <location>
        <begin position="473"/>
        <end position="493"/>
    </location>
</feature>
<evidence type="ECO:0000256" key="2">
    <source>
        <dbReference type="ARBA" id="ARBA00008685"/>
    </source>
</evidence>
<sequence>MNITEKLKILRLNINSDMNLVILKQSDSINNANVSIYDVYNPAFEHGGELKVDIFGYYNQKQGYIINNLENKYWRRKNMTGVTFKSAVVVPFLYVPLNKYLASDENRQIDSMHRFQANTVNHCKDMYNFSLKIQRTDSWGYIQANGRFDGLVSLLERRLVDFGSSPLLFKLDRMPYVDYGFGNWILRSTFIYRKPKVTATSYEIFLRPLETEVWIVILITLGAILIILKIIFRNEVKVFRKRNFSVDDTTWSFLVLFTLGAFCQQGASCYPKFLSSRILAFFIFLFSILIYQFYSASIVSYLLLEPPRTIFDLKDLKESSLRVGIEDILIDRNYFVQTTDPDAIELFETKIKGSNNNSGFYSPEEGLELVRQGGFAFHVETSTAYPIIERTFSNQDICELEEVQMYRTQPMFTNLQKNSPFREMMNYCMFKQSEDGNMDRLRRHWDARQPECIQAAKKQEFHVSFKEFSCGPVAVLLGSFLALIFLSLEIFLYHKQRLFTAVKSRIKSNRSVHKLYPFTK</sequence>
<keyword evidence="7" id="KW-0675">Receptor</keyword>